<dbReference type="InterPro" id="IPR012373">
    <property type="entry name" value="Ferrdict_sens_TM"/>
</dbReference>
<gene>
    <name evidence="4" type="ORF">G3M70_09625</name>
</gene>
<dbReference type="EMBL" id="CP048685">
    <property type="protein sequence ID" value="QPJ62112.1"/>
    <property type="molecule type" value="Genomic_DNA"/>
</dbReference>
<feature type="domain" description="FecR protein" evidence="2">
    <location>
        <begin position="125"/>
        <end position="215"/>
    </location>
</feature>
<feature type="region of interest" description="Disordered" evidence="1">
    <location>
        <begin position="65"/>
        <end position="84"/>
    </location>
</feature>
<dbReference type="Pfam" id="PF16220">
    <property type="entry name" value="DUF4880"/>
    <property type="match status" value="1"/>
</dbReference>
<dbReference type="Pfam" id="PF04773">
    <property type="entry name" value="FecR"/>
    <property type="match status" value="1"/>
</dbReference>
<sequence length="337" mass="37694">MKHNPLDESKSVSDEAVRWFARLHSGDATEDTRRQFEAWRSSSPLHALEYEGIRAVWEDLDGIKTGPGHKRSRKKTVSRPPVFPQDKLHKGGMARWGTSLVAMLLLFLGGSFWLSDAWDHLASDFYTNPGELKTLNLADGSKVYLDADSALSVDFSPQQRRLVLDRGGALFVVSEDKKRPFEVVAGEGTVRALGTAFEVRKKLDQVIVKVLDSEVQVTRDFSKVNLVPGQKIHYGSNTGLSEVESVDRGQIAIWRRGKLAFDNQQLGEVINEVNRYRKGVILILDEKLRTSRVSGIFDISDPDAVLRALQSTLPIRVHRVTSYLVFIDQTDSPAPAL</sequence>
<dbReference type="GO" id="GO:0016989">
    <property type="term" value="F:sigma factor antagonist activity"/>
    <property type="evidence" value="ECO:0007669"/>
    <property type="project" value="TreeGrafter"/>
</dbReference>
<dbReference type="Gene3D" id="2.60.120.1440">
    <property type="match status" value="1"/>
</dbReference>
<feature type="domain" description="FecR N-terminal" evidence="3">
    <location>
        <begin position="14"/>
        <end position="54"/>
    </location>
</feature>
<reference evidence="4 5" key="1">
    <citation type="submission" date="2020-02" db="EMBL/GenBank/DDBJ databases">
        <title>Genomic and physiological characterization of two novel Nitrospinaceae genera.</title>
        <authorList>
            <person name="Mueller A.J."/>
            <person name="Jung M.-Y."/>
            <person name="Strachan C.R."/>
            <person name="Herbold C.W."/>
            <person name="Kirkegaard R.H."/>
            <person name="Daims H."/>
        </authorList>
    </citation>
    <scope>NUCLEOTIDE SEQUENCE [LARGE SCALE GENOMIC DNA]</scope>
    <source>
        <strain evidence="4">EB</strain>
    </source>
</reference>
<evidence type="ECO:0000259" key="2">
    <source>
        <dbReference type="Pfam" id="PF04773"/>
    </source>
</evidence>
<dbReference type="PANTHER" id="PTHR30273:SF2">
    <property type="entry name" value="PROTEIN FECR"/>
    <property type="match status" value="1"/>
</dbReference>
<evidence type="ECO:0000259" key="3">
    <source>
        <dbReference type="Pfam" id="PF16220"/>
    </source>
</evidence>
<dbReference type="AlphaFoldDB" id="A0A7T0BWG6"/>
<evidence type="ECO:0000313" key="5">
    <source>
        <dbReference type="Proteomes" id="UP000594688"/>
    </source>
</evidence>
<dbReference type="InterPro" id="IPR032623">
    <property type="entry name" value="FecR_N"/>
</dbReference>
<organism evidence="4 5">
    <name type="scientific">Candidatus Nitronauta litoralis</name>
    <dbReference type="NCBI Taxonomy" id="2705533"/>
    <lineage>
        <taxon>Bacteria</taxon>
        <taxon>Pseudomonadati</taxon>
        <taxon>Nitrospinota/Tectimicrobiota group</taxon>
        <taxon>Nitrospinota</taxon>
        <taxon>Nitrospinia</taxon>
        <taxon>Nitrospinales</taxon>
        <taxon>Nitrospinaceae</taxon>
        <taxon>Candidatus Nitronauta</taxon>
    </lineage>
</organism>
<dbReference type="PANTHER" id="PTHR30273">
    <property type="entry name" value="PERIPLASMIC SIGNAL SENSOR AND SIGMA FACTOR ACTIVATOR FECR-RELATED"/>
    <property type="match status" value="1"/>
</dbReference>
<dbReference type="Proteomes" id="UP000594688">
    <property type="component" value="Chromosome"/>
</dbReference>
<evidence type="ECO:0000313" key="4">
    <source>
        <dbReference type="EMBL" id="QPJ62112.1"/>
    </source>
</evidence>
<dbReference type="InterPro" id="IPR006860">
    <property type="entry name" value="FecR"/>
</dbReference>
<feature type="compositionally biased region" description="Basic residues" evidence="1">
    <location>
        <begin position="67"/>
        <end position="77"/>
    </location>
</feature>
<dbReference type="Gene3D" id="3.55.50.30">
    <property type="match status" value="1"/>
</dbReference>
<accession>A0A7T0BWG6</accession>
<name>A0A7T0BWG6_9BACT</name>
<protein>
    <submittedName>
        <fullName evidence="4">FecR family protein</fullName>
    </submittedName>
</protein>
<dbReference type="PIRSF" id="PIRSF018266">
    <property type="entry name" value="FecR"/>
    <property type="match status" value="1"/>
</dbReference>
<proteinExistence type="predicted"/>
<evidence type="ECO:0000256" key="1">
    <source>
        <dbReference type="SAM" id="MobiDB-lite"/>
    </source>
</evidence>
<dbReference type="KEGG" id="nli:G3M70_09625"/>